<evidence type="ECO:0000313" key="4">
    <source>
        <dbReference type="Proteomes" id="UP000199672"/>
    </source>
</evidence>
<evidence type="ECO:0000259" key="2">
    <source>
        <dbReference type="PROSITE" id="PS50943"/>
    </source>
</evidence>
<dbReference type="SUPFAM" id="SSF47413">
    <property type="entry name" value="lambda repressor-like DNA-binding domains"/>
    <property type="match status" value="1"/>
</dbReference>
<dbReference type="CDD" id="cd00093">
    <property type="entry name" value="HTH_XRE"/>
    <property type="match status" value="1"/>
</dbReference>
<reference evidence="4" key="1">
    <citation type="submission" date="2016-10" db="EMBL/GenBank/DDBJ databases">
        <authorList>
            <person name="Varghese N."/>
            <person name="Submissions S."/>
        </authorList>
    </citation>
    <scope>NUCLEOTIDE SEQUENCE [LARGE SCALE GENOMIC DNA]</scope>
    <source>
        <strain evidence="4">CGMCC 1.10370</strain>
    </source>
</reference>
<dbReference type="Pfam" id="PF01381">
    <property type="entry name" value="HTH_3"/>
    <property type="match status" value="1"/>
</dbReference>
<protein>
    <submittedName>
        <fullName evidence="3">DNA-binding transcriptional regulator, XRE-family HTH domain</fullName>
    </submittedName>
</protein>
<proteinExistence type="predicted"/>
<organism evidence="3 4">
    <name type="scientific">Flavobacterium phragmitis</name>
    <dbReference type="NCBI Taxonomy" id="739143"/>
    <lineage>
        <taxon>Bacteria</taxon>
        <taxon>Pseudomonadati</taxon>
        <taxon>Bacteroidota</taxon>
        <taxon>Flavobacteriia</taxon>
        <taxon>Flavobacteriales</taxon>
        <taxon>Flavobacteriaceae</taxon>
        <taxon>Flavobacterium</taxon>
    </lineage>
</organism>
<evidence type="ECO:0000256" key="1">
    <source>
        <dbReference type="ARBA" id="ARBA00023125"/>
    </source>
</evidence>
<dbReference type="InterPro" id="IPR001387">
    <property type="entry name" value="Cro/C1-type_HTH"/>
</dbReference>
<dbReference type="AlphaFoldDB" id="A0A1I1T1M8"/>
<dbReference type="RefSeq" id="WP_091495330.1">
    <property type="nucleotide sequence ID" value="NZ_FOMH01000008.1"/>
</dbReference>
<keyword evidence="1 3" id="KW-0238">DNA-binding</keyword>
<gene>
    <name evidence="3" type="ORF">SAMN05216297_108219</name>
</gene>
<dbReference type="InterPro" id="IPR010982">
    <property type="entry name" value="Lambda_DNA-bd_dom_sf"/>
</dbReference>
<dbReference type="OrthoDB" id="798409at2"/>
<dbReference type="PROSITE" id="PS50943">
    <property type="entry name" value="HTH_CROC1"/>
    <property type="match status" value="1"/>
</dbReference>
<keyword evidence="4" id="KW-1185">Reference proteome</keyword>
<dbReference type="Proteomes" id="UP000199672">
    <property type="component" value="Unassembled WGS sequence"/>
</dbReference>
<dbReference type="PANTHER" id="PTHR46558:SF4">
    <property type="entry name" value="DNA-BIDING PHAGE PROTEIN"/>
    <property type="match status" value="1"/>
</dbReference>
<evidence type="ECO:0000313" key="3">
    <source>
        <dbReference type="EMBL" id="SFD50093.1"/>
    </source>
</evidence>
<name>A0A1I1T1M8_9FLAO</name>
<dbReference type="SMART" id="SM00530">
    <property type="entry name" value="HTH_XRE"/>
    <property type="match status" value="1"/>
</dbReference>
<sequence>MAVNINNNIKNIRELKNYTQEYVADRLGMTQAGYSKIEKGISKVSLKKLEEIAAVLEVSIQNIIQFESEQYFEKRTKENVSTKSIDYSICQLLKDKIMLLEKLQHKMDLELKTYRDRFGML</sequence>
<dbReference type="GO" id="GO:0003677">
    <property type="term" value="F:DNA binding"/>
    <property type="evidence" value="ECO:0007669"/>
    <property type="project" value="UniProtKB-KW"/>
</dbReference>
<accession>A0A1I1T1M8</accession>
<dbReference type="PANTHER" id="PTHR46558">
    <property type="entry name" value="TRACRIPTIONAL REGULATORY PROTEIN-RELATED-RELATED"/>
    <property type="match status" value="1"/>
</dbReference>
<feature type="domain" description="HTH cro/C1-type" evidence="2">
    <location>
        <begin position="9"/>
        <end position="63"/>
    </location>
</feature>
<dbReference type="EMBL" id="FOMH01000008">
    <property type="protein sequence ID" value="SFD50093.1"/>
    <property type="molecule type" value="Genomic_DNA"/>
</dbReference>
<dbReference type="Gene3D" id="1.10.260.40">
    <property type="entry name" value="lambda repressor-like DNA-binding domains"/>
    <property type="match status" value="1"/>
</dbReference>
<dbReference type="STRING" id="739143.SAMN05216297_108219"/>